<dbReference type="GO" id="GO:0005829">
    <property type="term" value="C:cytosol"/>
    <property type="evidence" value="ECO:0007669"/>
    <property type="project" value="TreeGrafter"/>
</dbReference>
<dbReference type="SUPFAM" id="SSF46785">
    <property type="entry name" value="Winged helix' DNA-binding domain"/>
    <property type="match status" value="1"/>
</dbReference>
<gene>
    <name evidence="7" type="primary">lrp</name>
    <name evidence="7" type="ORF">GPLA_3266</name>
</gene>
<dbReference type="Proteomes" id="UP000006322">
    <property type="component" value="Unassembled WGS sequence"/>
</dbReference>
<organism evidence="7 8">
    <name type="scientific">Paraglaciecola polaris LMG 21857</name>
    <dbReference type="NCBI Taxonomy" id="1129793"/>
    <lineage>
        <taxon>Bacteria</taxon>
        <taxon>Pseudomonadati</taxon>
        <taxon>Pseudomonadota</taxon>
        <taxon>Gammaproteobacteria</taxon>
        <taxon>Alteromonadales</taxon>
        <taxon>Alteromonadaceae</taxon>
        <taxon>Paraglaciecola</taxon>
    </lineage>
</organism>
<dbReference type="PANTHER" id="PTHR30154">
    <property type="entry name" value="LEUCINE-RESPONSIVE REGULATORY PROTEIN"/>
    <property type="match status" value="1"/>
</dbReference>
<keyword evidence="1" id="KW-0805">Transcription regulation</keyword>
<dbReference type="RefSeq" id="WP_007105922.1">
    <property type="nucleotide sequence ID" value="NZ_BAER01000095.1"/>
</dbReference>
<dbReference type="SUPFAM" id="SSF54909">
    <property type="entry name" value="Dimeric alpha+beta barrel"/>
    <property type="match status" value="1"/>
</dbReference>
<dbReference type="PRINTS" id="PR00033">
    <property type="entry name" value="HTHASNC"/>
</dbReference>
<dbReference type="InterPro" id="IPR036390">
    <property type="entry name" value="WH_DNA-bd_sf"/>
</dbReference>
<reference evidence="8" key="1">
    <citation type="journal article" date="2014" name="Environ. Microbiol.">
        <title>Comparative genomics of the marine bacterial genus Glaciecola reveals the high degree of genomic diversity and genomic characteristic for cold adaptation.</title>
        <authorList>
            <person name="Qin Q.L."/>
            <person name="Xie B.B."/>
            <person name="Yu Y."/>
            <person name="Shu Y.L."/>
            <person name="Rong J.C."/>
            <person name="Zhang Y.J."/>
            <person name="Zhao D.L."/>
            <person name="Chen X.L."/>
            <person name="Zhang X.Y."/>
            <person name="Chen B."/>
            <person name="Zhou B.C."/>
            <person name="Zhang Y.Z."/>
        </authorList>
    </citation>
    <scope>NUCLEOTIDE SEQUENCE [LARGE SCALE GENOMIC DNA]</scope>
    <source>
        <strain evidence="8">LMG 21857</strain>
    </source>
</reference>
<dbReference type="PANTHER" id="PTHR30154:SF0">
    <property type="entry name" value="LEUCINE-RESPONSIVE REGULATORY PROTEIN"/>
    <property type="match status" value="1"/>
</dbReference>
<dbReference type="STRING" id="1129793.GPLA_3266"/>
<sequence length="157" mass="17932">MKKGQDTLDRTDLKILDILQRECRISNVELANQIHLSPTPCLERVRRLEKNGYIEKYVAHLNPKKLKANLTAYVQLSLASTSTEAVKEFNQQISEIDEIVECAMVAGQFDYLIKIRTENMDEYCKFLGSTLAAIKGVTQTHTYVVMEEVKSTHLIQL</sequence>
<evidence type="ECO:0000256" key="4">
    <source>
        <dbReference type="ARBA" id="ARBA00023163"/>
    </source>
</evidence>
<evidence type="ECO:0000256" key="3">
    <source>
        <dbReference type="ARBA" id="ARBA00023159"/>
    </source>
</evidence>
<dbReference type="InterPro" id="IPR019888">
    <property type="entry name" value="Tscrpt_reg_AsnC-like"/>
</dbReference>
<dbReference type="CDD" id="cd00090">
    <property type="entry name" value="HTH_ARSR"/>
    <property type="match status" value="1"/>
</dbReference>
<dbReference type="SMART" id="SM00344">
    <property type="entry name" value="HTH_ASNC"/>
    <property type="match status" value="1"/>
</dbReference>
<accession>K6ZDH8</accession>
<keyword evidence="2" id="KW-0238">DNA-binding</keyword>
<name>K6ZDH8_9ALTE</name>
<evidence type="ECO:0000256" key="1">
    <source>
        <dbReference type="ARBA" id="ARBA00023015"/>
    </source>
</evidence>
<dbReference type="AlphaFoldDB" id="K6ZDH8"/>
<evidence type="ECO:0000313" key="7">
    <source>
        <dbReference type="EMBL" id="GAC34156.1"/>
    </source>
</evidence>
<dbReference type="InterPro" id="IPR036388">
    <property type="entry name" value="WH-like_DNA-bd_sf"/>
</dbReference>
<dbReference type="Gene3D" id="3.30.70.920">
    <property type="match status" value="1"/>
</dbReference>
<evidence type="ECO:0000259" key="6">
    <source>
        <dbReference type="PROSITE" id="PS50956"/>
    </source>
</evidence>
<dbReference type="InterPro" id="IPR000485">
    <property type="entry name" value="AsnC-type_HTH_dom"/>
</dbReference>
<evidence type="ECO:0000313" key="8">
    <source>
        <dbReference type="Proteomes" id="UP000006322"/>
    </source>
</evidence>
<dbReference type="Gene3D" id="1.10.10.10">
    <property type="entry name" value="Winged helix-like DNA-binding domain superfamily/Winged helix DNA-binding domain"/>
    <property type="match status" value="1"/>
</dbReference>
<proteinExistence type="predicted"/>
<keyword evidence="4" id="KW-0804">Transcription</keyword>
<protein>
    <recommendedName>
        <fullName evidence="5">Leucine-responsive regulatory protein</fullName>
    </recommendedName>
</protein>
<dbReference type="InterPro" id="IPR019887">
    <property type="entry name" value="Tscrpt_reg_AsnC/Lrp_C"/>
</dbReference>
<dbReference type="InterPro" id="IPR011991">
    <property type="entry name" value="ArsR-like_HTH"/>
</dbReference>
<comment type="caution">
    <text evidence="7">The sequence shown here is derived from an EMBL/GenBank/DDBJ whole genome shotgun (WGS) entry which is preliminary data.</text>
</comment>
<feature type="domain" description="HTH asnC-type" evidence="6">
    <location>
        <begin position="8"/>
        <end position="71"/>
    </location>
</feature>
<dbReference type="GO" id="GO:0006524">
    <property type="term" value="P:alanine catabolic process"/>
    <property type="evidence" value="ECO:0007669"/>
    <property type="project" value="TreeGrafter"/>
</dbReference>
<evidence type="ECO:0000256" key="5">
    <source>
        <dbReference type="ARBA" id="ARBA00039227"/>
    </source>
</evidence>
<dbReference type="PROSITE" id="PS50956">
    <property type="entry name" value="HTH_ASNC_2"/>
    <property type="match status" value="1"/>
</dbReference>
<dbReference type="EMBL" id="BAER01000095">
    <property type="protein sequence ID" value="GAC34156.1"/>
    <property type="molecule type" value="Genomic_DNA"/>
</dbReference>
<dbReference type="OrthoDB" id="166264at2"/>
<dbReference type="Pfam" id="PF01037">
    <property type="entry name" value="AsnC_trans_reg"/>
    <property type="match status" value="1"/>
</dbReference>
<dbReference type="GO" id="GO:0006355">
    <property type="term" value="P:regulation of DNA-templated transcription"/>
    <property type="evidence" value="ECO:0007669"/>
    <property type="project" value="UniProtKB-ARBA"/>
</dbReference>
<evidence type="ECO:0000256" key="2">
    <source>
        <dbReference type="ARBA" id="ARBA00023125"/>
    </source>
</evidence>
<dbReference type="GO" id="GO:0043565">
    <property type="term" value="F:sequence-specific DNA binding"/>
    <property type="evidence" value="ECO:0007669"/>
    <property type="project" value="InterPro"/>
</dbReference>
<dbReference type="GO" id="GO:0043201">
    <property type="term" value="P:response to L-leucine"/>
    <property type="evidence" value="ECO:0007669"/>
    <property type="project" value="TreeGrafter"/>
</dbReference>
<keyword evidence="8" id="KW-1185">Reference proteome</keyword>
<dbReference type="InterPro" id="IPR011008">
    <property type="entry name" value="Dimeric_a/b-barrel"/>
</dbReference>
<keyword evidence="3" id="KW-0010">Activator</keyword>
<dbReference type="Pfam" id="PF13412">
    <property type="entry name" value="HTH_24"/>
    <property type="match status" value="1"/>
</dbReference>